<dbReference type="PANTHER" id="PTHR42941:SF1">
    <property type="entry name" value="SLL1037 PROTEIN"/>
    <property type="match status" value="1"/>
</dbReference>
<dbReference type="SUPFAM" id="SSF53850">
    <property type="entry name" value="Periplasmic binding protein-like II"/>
    <property type="match status" value="1"/>
</dbReference>
<dbReference type="Pfam" id="PF16868">
    <property type="entry name" value="NMT1_3"/>
    <property type="match status" value="1"/>
</dbReference>
<feature type="chain" id="PRO_5032407750" evidence="1">
    <location>
        <begin position="23"/>
        <end position="319"/>
    </location>
</feature>
<gene>
    <name evidence="2" type="ORF">GQF03_16245</name>
</gene>
<keyword evidence="1" id="KW-0732">Signal</keyword>
<dbReference type="Proteomes" id="UP000445696">
    <property type="component" value="Unassembled WGS sequence"/>
</dbReference>
<dbReference type="NCBIfam" id="TIGR02122">
    <property type="entry name" value="TRAP_TAXI"/>
    <property type="match status" value="1"/>
</dbReference>
<sequence>MKSLISAIALTVIAFQPGVAMSNEFVTFGASDSGGTYGVIAAAVSKVANVSDGDLNVSVEATVGGGRGNVRLLSKERLTFGLATVADAVNGYRGTGAFEDSKAENLRTVMLGPDLPFHLMVRADSDISSPADLKGKRLVSASAGNALTFVPGGLSGYGLDKDSYTITQLSGAEAVETFRDGRVDAYANFNFMPSANLSDLATSIDIRILGFDPEKLAELIKSVEMFNESTIPAGTYPGQTDDINVPGIAVGIFTTDSVSDDVVYALTKAVMESNAEMKEMHSMAGTLTKERQGRMLKAGRIIPPLHPGALRYYKEIGLN</sequence>
<dbReference type="PANTHER" id="PTHR42941">
    <property type="entry name" value="SLL1037 PROTEIN"/>
    <property type="match status" value="1"/>
</dbReference>
<dbReference type="RefSeq" id="WP_161340313.1">
    <property type="nucleotide sequence ID" value="NZ_JBHSDG010000003.1"/>
</dbReference>
<proteinExistence type="predicted"/>
<keyword evidence="3" id="KW-1185">Reference proteome</keyword>
<dbReference type="EMBL" id="WTVA01000015">
    <property type="protein sequence ID" value="MZR23888.1"/>
    <property type="molecule type" value="Genomic_DNA"/>
</dbReference>
<evidence type="ECO:0000313" key="2">
    <source>
        <dbReference type="EMBL" id="MZR23888.1"/>
    </source>
</evidence>
<protein>
    <submittedName>
        <fullName evidence="2">TAXI family TRAP transporter solute-binding subunit</fullName>
    </submittedName>
</protein>
<evidence type="ECO:0000256" key="1">
    <source>
        <dbReference type="SAM" id="SignalP"/>
    </source>
</evidence>
<accession>A0A845MIX2</accession>
<dbReference type="OrthoDB" id="9776669at2"/>
<comment type="caution">
    <text evidence="2">The sequence shown here is derived from an EMBL/GenBank/DDBJ whole genome shotgun (WGS) entry which is preliminary data.</text>
</comment>
<dbReference type="InterPro" id="IPR011852">
    <property type="entry name" value="TRAP_TAXI"/>
</dbReference>
<dbReference type="AlphaFoldDB" id="A0A845MIX2"/>
<reference evidence="2 3" key="1">
    <citation type="journal article" date="2014" name="Int. J. Syst. Evol. Microbiol.">
        <title>Sneathiella chungangensis sp. nov., isolated from a marine sand, and emended description of the genus Sneathiella.</title>
        <authorList>
            <person name="Siamphan C."/>
            <person name="Kim H."/>
            <person name="Lee J.S."/>
            <person name="Kim W."/>
        </authorList>
    </citation>
    <scope>NUCLEOTIDE SEQUENCE [LARGE SCALE GENOMIC DNA]</scope>
    <source>
        <strain evidence="2 3">KCTC 32476</strain>
    </source>
</reference>
<evidence type="ECO:0000313" key="3">
    <source>
        <dbReference type="Proteomes" id="UP000445696"/>
    </source>
</evidence>
<organism evidence="2 3">
    <name type="scientific">Sneathiella chungangensis</name>
    <dbReference type="NCBI Taxonomy" id="1418234"/>
    <lineage>
        <taxon>Bacteria</taxon>
        <taxon>Pseudomonadati</taxon>
        <taxon>Pseudomonadota</taxon>
        <taxon>Alphaproteobacteria</taxon>
        <taxon>Sneathiellales</taxon>
        <taxon>Sneathiellaceae</taxon>
        <taxon>Sneathiella</taxon>
    </lineage>
</organism>
<name>A0A845MIX2_9PROT</name>
<dbReference type="Gene3D" id="3.40.190.10">
    <property type="entry name" value="Periplasmic binding protein-like II"/>
    <property type="match status" value="2"/>
</dbReference>
<feature type="signal peptide" evidence="1">
    <location>
        <begin position="1"/>
        <end position="22"/>
    </location>
</feature>